<protein>
    <submittedName>
        <fullName evidence="1">Uncharacterized protein</fullName>
    </submittedName>
</protein>
<proteinExistence type="predicted"/>
<comment type="caution">
    <text evidence="1">The sequence shown here is derived from an EMBL/GenBank/DDBJ whole genome shotgun (WGS) entry which is preliminary data.</text>
</comment>
<dbReference type="EMBL" id="JBHSMP010000013">
    <property type="protein sequence ID" value="MFC5429492.1"/>
    <property type="molecule type" value="Genomic_DNA"/>
</dbReference>
<accession>A0ABW0J8U6</accession>
<evidence type="ECO:0000313" key="2">
    <source>
        <dbReference type="Proteomes" id="UP001596103"/>
    </source>
</evidence>
<gene>
    <name evidence="1" type="ORF">ACFPTO_11880</name>
</gene>
<organism evidence="1 2">
    <name type="scientific">Paraburkholderia denitrificans</name>
    <dbReference type="NCBI Taxonomy" id="694025"/>
    <lineage>
        <taxon>Bacteria</taxon>
        <taxon>Pseudomonadati</taxon>
        <taxon>Pseudomonadota</taxon>
        <taxon>Betaproteobacteria</taxon>
        <taxon>Burkholderiales</taxon>
        <taxon>Burkholderiaceae</taxon>
        <taxon>Paraburkholderia</taxon>
    </lineage>
</organism>
<dbReference type="RefSeq" id="WP_377711545.1">
    <property type="nucleotide sequence ID" value="NZ_JBHSMP010000013.1"/>
</dbReference>
<evidence type="ECO:0000313" key="1">
    <source>
        <dbReference type="EMBL" id="MFC5429492.1"/>
    </source>
</evidence>
<name>A0ABW0J8U6_9BURK</name>
<keyword evidence="2" id="KW-1185">Reference proteome</keyword>
<sequence length="51" mass="5279">MTLPAWPRGACSDPVGPRLATGSALPEAIDGIEVIEAIGQGDNRSRFLQSG</sequence>
<reference evidence="2" key="1">
    <citation type="journal article" date="2019" name="Int. J. Syst. Evol. Microbiol.">
        <title>The Global Catalogue of Microorganisms (GCM) 10K type strain sequencing project: providing services to taxonomists for standard genome sequencing and annotation.</title>
        <authorList>
            <consortium name="The Broad Institute Genomics Platform"/>
            <consortium name="The Broad Institute Genome Sequencing Center for Infectious Disease"/>
            <person name="Wu L."/>
            <person name="Ma J."/>
        </authorList>
    </citation>
    <scope>NUCLEOTIDE SEQUENCE [LARGE SCALE GENOMIC DNA]</scope>
    <source>
        <strain evidence="2">CCUG 56042</strain>
    </source>
</reference>
<dbReference type="Proteomes" id="UP001596103">
    <property type="component" value="Unassembled WGS sequence"/>
</dbReference>